<dbReference type="EMBL" id="CP036425">
    <property type="protein sequence ID" value="QDU33566.1"/>
    <property type="molecule type" value="Genomic_DNA"/>
</dbReference>
<reference evidence="2 3" key="1">
    <citation type="submission" date="2019-02" db="EMBL/GenBank/DDBJ databases">
        <title>Deep-cultivation of Planctomycetes and their phenomic and genomic characterization uncovers novel biology.</title>
        <authorList>
            <person name="Wiegand S."/>
            <person name="Jogler M."/>
            <person name="Boedeker C."/>
            <person name="Pinto D."/>
            <person name="Vollmers J."/>
            <person name="Rivas-Marin E."/>
            <person name="Kohn T."/>
            <person name="Peeters S.H."/>
            <person name="Heuer A."/>
            <person name="Rast P."/>
            <person name="Oberbeckmann S."/>
            <person name="Bunk B."/>
            <person name="Jeske O."/>
            <person name="Meyerdierks A."/>
            <person name="Storesund J.E."/>
            <person name="Kallscheuer N."/>
            <person name="Luecker S."/>
            <person name="Lage O.M."/>
            <person name="Pohl T."/>
            <person name="Merkel B.J."/>
            <person name="Hornburger P."/>
            <person name="Mueller R.-W."/>
            <person name="Bruemmer F."/>
            <person name="Labrenz M."/>
            <person name="Spormann A.M."/>
            <person name="Op den Camp H."/>
            <person name="Overmann J."/>
            <person name="Amann R."/>
            <person name="Jetten M.S.M."/>
            <person name="Mascher T."/>
            <person name="Medema M.H."/>
            <person name="Devos D.P."/>
            <person name="Kaster A.-K."/>
            <person name="Ovreas L."/>
            <person name="Rohde M."/>
            <person name="Galperin M.Y."/>
            <person name="Jogler C."/>
        </authorList>
    </citation>
    <scope>NUCLEOTIDE SEQUENCE [LARGE SCALE GENOMIC DNA]</scope>
    <source>
        <strain evidence="2 3">KS4</strain>
    </source>
</reference>
<accession>A0A517YTL5</accession>
<dbReference type="KEGG" id="pcor:KS4_16170"/>
<proteinExistence type="predicted"/>
<evidence type="ECO:0000313" key="2">
    <source>
        <dbReference type="EMBL" id="QDU33566.1"/>
    </source>
</evidence>
<dbReference type="RefSeq" id="WP_145076704.1">
    <property type="nucleotide sequence ID" value="NZ_CP036425.1"/>
</dbReference>
<keyword evidence="1" id="KW-1133">Transmembrane helix</keyword>
<dbReference type="Proteomes" id="UP000317369">
    <property type="component" value="Chromosome"/>
</dbReference>
<evidence type="ECO:0000256" key="1">
    <source>
        <dbReference type="SAM" id="Phobius"/>
    </source>
</evidence>
<gene>
    <name evidence="2" type="ORF">KS4_16170</name>
</gene>
<organism evidence="2 3">
    <name type="scientific">Poriferisphaera corsica</name>
    <dbReference type="NCBI Taxonomy" id="2528020"/>
    <lineage>
        <taxon>Bacteria</taxon>
        <taxon>Pseudomonadati</taxon>
        <taxon>Planctomycetota</taxon>
        <taxon>Phycisphaerae</taxon>
        <taxon>Phycisphaerales</taxon>
        <taxon>Phycisphaeraceae</taxon>
        <taxon>Poriferisphaera</taxon>
    </lineage>
</organism>
<sequence>MSRVIDWILIVGVVVCIGWVIIDYQGKLAPQTDTAQVEQGDDVDPRFEQMGKQLETIGGMVNNIEQAVNGEQPAGYRNDTERIVGEVGNALNGATGGLSGLATTLLIGCGRLVFKNKQKKKAIQEIDTAPNSPPAIEQVASATAKKVVAALT</sequence>
<keyword evidence="1" id="KW-0812">Transmembrane</keyword>
<name>A0A517YTL5_9BACT</name>
<keyword evidence="1" id="KW-0472">Membrane</keyword>
<dbReference type="AlphaFoldDB" id="A0A517YTL5"/>
<protein>
    <submittedName>
        <fullName evidence="2">Uncharacterized protein</fullName>
    </submittedName>
</protein>
<evidence type="ECO:0000313" key="3">
    <source>
        <dbReference type="Proteomes" id="UP000317369"/>
    </source>
</evidence>
<keyword evidence="3" id="KW-1185">Reference proteome</keyword>
<feature type="transmembrane region" description="Helical" evidence="1">
    <location>
        <begin position="94"/>
        <end position="114"/>
    </location>
</feature>
<feature type="transmembrane region" description="Helical" evidence="1">
    <location>
        <begin position="7"/>
        <end position="24"/>
    </location>
</feature>